<dbReference type="InterPro" id="IPR021181">
    <property type="entry name" value="Miro"/>
</dbReference>
<dbReference type="SUPFAM" id="SSF47473">
    <property type="entry name" value="EF-hand"/>
    <property type="match status" value="1"/>
</dbReference>
<evidence type="ECO:0000256" key="16">
    <source>
        <dbReference type="ARBA" id="ARBA00023262"/>
    </source>
</evidence>
<evidence type="ECO:0000256" key="15">
    <source>
        <dbReference type="ARBA" id="ARBA00023223"/>
    </source>
</evidence>
<accession>A0A7M5U9Q3</accession>
<evidence type="ECO:0000256" key="4">
    <source>
        <dbReference type="ARBA" id="ARBA00022692"/>
    </source>
</evidence>
<dbReference type="EnsemblMetazoa" id="CLYHEMT008022.1">
    <property type="protein sequence ID" value="CLYHEMP008022.1"/>
    <property type="gene ID" value="CLYHEMG008022"/>
</dbReference>
<keyword evidence="16" id="KW-0599">Photoprotein</keyword>
<dbReference type="Pfam" id="PF08356">
    <property type="entry name" value="EF_assoc_2"/>
    <property type="match status" value="1"/>
</dbReference>
<dbReference type="PROSITE" id="PS51423">
    <property type="entry name" value="MIRO"/>
    <property type="match status" value="1"/>
</dbReference>
<comment type="similarity">
    <text evidence="3 17">Belongs to the mitochondrial Rho GTPase family.</text>
</comment>
<evidence type="ECO:0000256" key="11">
    <source>
        <dbReference type="ARBA" id="ARBA00022989"/>
    </source>
</evidence>
<dbReference type="PANTHER" id="PTHR24072">
    <property type="entry name" value="RHO FAMILY GTPASE"/>
    <property type="match status" value="1"/>
</dbReference>
<evidence type="ECO:0000256" key="12">
    <source>
        <dbReference type="ARBA" id="ARBA00023128"/>
    </source>
</evidence>
<dbReference type="InterPro" id="IPR018247">
    <property type="entry name" value="EF_Hand_1_Ca_BS"/>
</dbReference>
<keyword evidence="13 17" id="KW-0342">GTP-binding</keyword>
<evidence type="ECO:0000259" key="19">
    <source>
        <dbReference type="PROSITE" id="PS50222"/>
    </source>
</evidence>
<feature type="transmembrane region" description="Helical" evidence="18">
    <location>
        <begin position="591"/>
        <end position="610"/>
    </location>
</feature>
<feature type="domain" description="EF-hand" evidence="19">
    <location>
        <begin position="189"/>
        <end position="224"/>
    </location>
</feature>
<dbReference type="GO" id="GO:0007264">
    <property type="term" value="P:small GTPase-mediated signal transduction"/>
    <property type="evidence" value="ECO:0007669"/>
    <property type="project" value="InterPro"/>
</dbReference>
<comment type="subcellular location">
    <subcellularLocation>
        <location evidence="1 17">Mitochondrion outer membrane</location>
        <topology evidence="1 17">Single-pass type IV membrane protein</topology>
    </subcellularLocation>
</comment>
<dbReference type="PROSITE" id="PS51419">
    <property type="entry name" value="RAB"/>
    <property type="match status" value="1"/>
</dbReference>
<evidence type="ECO:0000256" key="10">
    <source>
        <dbReference type="ARBA" id="ARBA00022837"/>
    </source>
</evidence>
<dbReference type="Gene3D" id="3.40.50.300">
    <property type="entry name" value="P-loop containing nucleotide triphosphate hydrolases"/>
    <property type="match status" value="2"/>
</dbReference>
<evidence type="ECO:0000256" key="2">
    <source>
        <dbReference type="ARBA" id="ARBA00007828"/>
    </source>
</evidence>
<sequence length="620" mass="70452">MSVYATKGVRILLVGDDGVGKTSLILSLVTEEFPDEVPSRAEEITIPADVTPEKVPTHIVDFSSAEQTEDELRFELEQADVVCVVYACDNDESISRITSYWLPIVFDVCGEPRKPIVLVGNKSDCMEAEGDRMNELLSIMDQYPEVETCIECSAYDLKNISELFYYAQKAVLHPTAPLYSHDEQMLTEKCQEGLERIFRICDLDNDGVLNDIELNEFQKRCFRNSLPPHGLQEVKNTVQKHMKEGVTEEGVTIEGFLYLHTLFIQKGRQETTWTALNRFGYGSDLELRQDYLEPNFVIPSNCTTELSSAGLDFVMELFYKYDRDEDDALSSDELKDMLWLCPDEAVNDFTSTYTNDEGWCTAEGFVAYWILQTYLDYKWACRMLANFGFIHGDLDNQLTGLRVTRAKDIDMQKRKTTRSVFLVYVVGKRNCGKTAFLQSFVDRYVGSYQKDQPLSKHVINAVQLRKQEVYLILNELSEDECREKIIEGKQDAVCYLYDVTDPASFQFVADLQTELKKSPSIFVGTKSDMSSVKQNYEKAPNEFAVQNSNFPLQFYSSVEPHAKYRNVFRKVTTTAMNMGGSDESERSLMKTAMSVSLVAALAAGIGFLAFKYYRKGSSGS</sequence>
<dbReference type="AlphaFoldDB" id="A0A7M5U9Q3"/>
<dbReference type="PROSITE" id="PS50222">
    <property type="entry name" value="EF_HAND_2"/>
    <property type="match status" value="1"/>
</dbReference>
<comment type="function">
    <text evidence="17">Mitochondrial GTPase involved in mitochondrial trafficking. Probably involved in control of anterograde transport of mitochondria and their subcellular distribution.</text>
</comment>
<dbReference type="EC" id="3.6.5.-" evidence="17"/>
<keyword evidence="12 17" id="KW-0496">Mitochondrion</keyword>
<keyword evidence="10 17" id="KW-0106">Calcium</keyword>
<name>A0A7M5U9Q3_9CNID</name>
<dbReference type="GO" id="GO:0008218">
    <property type="term" value="P:bioluminescence"/>
    <property type="evidence" value="ECO:0007669"/>
    <property type="project" value="UniProtKB-KW"/>
</dbReference>
<evidence type="ECO:0000256" key="9">
    <source>
        <dbReference type="ARBA" id="ARBA00022801"/>
    </source>
</evidence>
<feature type="domain" description="Miro" evidence="20">
    <location>
        <begin position="6"/>
        <end position="173"/>
    </location>
</feature>
<keyword evidence="9 17" id="KW-0378">Hydrolase</keyword>
<evidence type="ECO:0000259" key="20">
    <source>
        <dbReference type="PROSITE" id="PS51423"/>
    </source>
</evidence>
<dbReference type="InterPro" id="IPR013567">
    <property type="entry name" value="EF_hand_assoc_2"/>
</dbReference>
<dbReference type="FunFam" id="3.40.50.300:FF:000170">
    <property type="entry name" value="Mitochondrial Rho GTPase"/>
    <property type="match status" value="1"/>
</dbReference>
<dbReference type="CDD" id="cd01893">
    <property type="entry name" value="Miro1"/>
    <property type="match status" value="1"/>
</dbReference>
<keyword evidence="8 17" id="KW-1000">Mitochondrion outer membrane</keyword>
<evidence type="ECO:0000313" key="21">
    <source>
        <dbReference type="EnsemblMetazoa" id="CLYHEMP008022.1"/>
    </source>
</evidence>
<keyword evidence="6" id="KW-0677">Repeat</keyword>
<dbReference type="OrthoDB" id="10020961at2759"/>
<dbReference type="GO" id="GO:0007005">
    <property type="term" value="P:mitochondrion organization"/>
    <property type="evidence" value="ECO:0007669"/>
    <property type="project" value="InterPro"/>
</dbReference>
<dbReference type="PRINTS" id="PR00449">
    <property type="entry name" value="RASTRNSFRMNG"/>
</dbReference>
<dbReference type="Pfam" id="PF08355">
    <property type="entry name" value="EF_assoc_1"/>
    <property type="match status" value="1"/>
</dbReference>
<keyword evidence="4 18" id="KW-0812">Transmembrane</keyword>
<keyword evidence="14 17" id="KW-0472">Membrane</keyword>
<evidence type="ECO:0000256" key="1">
    <source>
        <dbReference type="ARBA" id="ARBA00004200"/>
    </source>
</evidence>
<dbReference type="InterPro" id="IPR001806">
    <property type="entry name" value="Small_GTPase"/>
</dbReference>
<dbReference type="PROSITE" id="PS00018">
    <property type="entry name" value="EF_HAND_1"/>
    <property type="match status" value="2"/>
</dbReference>
<evidence type="ECO:0000256" key="5">
    <source>
        <dbReference type="ARBA" id="ARBA00022723"/>
    </source>
</evidence>
<dbReference type="SMART" id="SM00173">
    <property type="entry name" value="RAS"/>
    <property type="match status" value="1"/>
</dbReference>
<dbReference type="GO" id="GO:0005525">
    <property type="term" value="F:GTP binding"/>
    <property type="evidence" value="ECO:0007669"/>
    <property type="project" value="UniProtKB-KW"/>
</dbReference>
<dbReference type="FunFam" id="1.10.238.10:FF:000011">
    <property type="entry name" value="Mitochondrial Rho GTPase"/>
    <property type="match status" value="1"/>
</dbReference>
<evidence type="ECO:0000256" key="14">
    <source>
        <dbReference type="ARBA" id="ARBA00023136"/>
    </source>
</evidence>
<dbReference type="InterPro" id="IPR027417">
    <property type="entry name" value="P-loop_NTPase"/>
</dbReference>
<evidence type="ECO:0000256" key="13">
    <source>
        <dbReference type="ARBA" id="ARBA00023134"/>
    </source>
</evidence>
<evidence type="ECO:0000256" key="6">
    <source>
        <dbReference type="ARBA" id="ARBA00022737"/>
    </source>
</evidence>
<evidence type="ECO:0000256" key="8">
    <source>
        <dbReference type="ARBA" id="ARBA00022787"/>
    </source>
</evidence>
<dbReference type="InterPro" id="IPR020860">
    <property type="entry name" value="MIRO_dom"/>
</dbReference>
<proteinExistence type="inferred from homology"/>
<dbReference type="Proteomes" id="UP000594262">
    <property type="component" value="Unplaced"/>
</dbReference>
<dbReference type="PIRSF" id="PIRSF037488">
    <property type="entry name" value="Mt_Rho_GTPase"/>
    <property type="match status" value="1"/>
</dbReference>
<dbReference type="SMART" id="SM00174">
    <property type="entry name" value="RHO"/>
    <property type="match status" value="1"/>
</dbReference>
<dbReference type="InterPro" id="IPR011992">
    <property type="entry name" value="EF-hand-dom_pair"/>
</dbReference>
<dbReference type="RefSeq" id="XP_066917371.1">
    <property type="nucleotide sequence ID" value="XM_067061270.1"/>
</dbReference>
<keyword evidence="22" id="KW-1185">Reference proteome</keyword>
<organism evidence="21 22">
    <name type="scientific">Clytia hemisphaerica</name>
    <dbReference type="NCBI Taxonomy" id="252671"/>
    <lineage>
        <taxon>Eukaryota</taxon>
        <taxon>Metazoa</taxon>
        <taxon>Cnidaria</taxon>
        <taxon>Hydrozoa</taxon>
        <taxon>Hydroidolina</taxon>
        <taxon>Leptothecata</taxon>
        <taxon>Obeliida</taxon>
        <taxon>Clytiidae</taxon>
        <taxon>Clytia</taxon>
    </lineage>
</organism>
<dbReference type="InterPro" id="IPR013566">
    <property type="entry name" value="EF_hand_assoc_1"/>
</dbReference>
<dbReference type="GO" id="GO:0003924">
    <property type="term" value="F:GTPase activity"/>
    <property type="evidence" value="ECO:0007669"/>
    <property type="project" value="InterPro"/>
</dbReference>
<dbReference type="SUPFAM" id="SSF52540">
    <property type="entry name" value="P-loop containing nucleoside triphosphate hydrolases"/>
    <property type="match status" value="2"/>
</dbReference>
<comment type="similarity">
    <text evidence="2">Belongs to the aequorin family.</text>
</comment>
<evidence type="ECO:0000313" key="22">
    <source>
        <dbReference type="Proteomes" id="UP000594262"/>
    </source>
</evidence>
<keyword evidence="15" id="KW-0455">Luminescence</keyword>
<dbReference type="GO" id="GO:0005509">
    <property type="term" value="F:calcium ion binding"/>
    <property type="evidence" value="ECO:0007669"/>
    <property type="project" value="InterPro"/>
</dbReference>
<keyword evidence="7 17" id="KW-0547">Nucleotide-binding</keyword>
<evidence type="ECO:0000256" key="7">
    <source>
        <dbReference type="ARBA" id="ARBA00022741"/>
    </source>
</evidence>
<keyword evidence="5" id="KW-0479">Metal-binding</keyword>
<dbReference type="InterPro" id="IPR003578">
    <property type="entry name" value="Small_GTPase_Rho"/>
</dbReference>
<protein>
    <recommendedName>
        <fullName evidence="17">Mitochondrial Rho GTPase</fullName>
        <ecNumber evidence="17">3.6.5.-</ecNumber>
    </recommendedName>
</protein>
<evidence type="ECO:0000256" key="18">
    <source>
        <dbReference type="SAM" id="Phobius"/>
    </source>
</evidence>
<dbReference type="GeneID" id="136804664"/>
<evidence type="ECO:0000256" key="17">
    <source>
        <dbReference type="PIRNR" id="PIRNR037488"/>
    </source>
</evidence>
<dbReference type="InterPro" id="IPR002048">
    <property type="entry name" value="EF_hand_dom"/>
</dbReference>
<dbReference type="GO" id="GO:0005741">
    <property type="term" value="C:mitochondrial outer membrane"/>
    <property type="evidence" value="ECO:0007669"/>
    <property type="project" value="UniProtKB-SubCell"/>
</dbReference>
<evidence type="ECO:0000256" key="3">
    <source>
        <dbReference type="ARBA" id="ARBA00007981"/>
    </source>
</evidence>
<dbReference type="Gene3D" id="1.10.238.10">
    <property type="entry name" value="EF-hand"/>
    <property type="match status" value="2"/>
</dbReference>
<reference evidence="21" key="1">
    <citation type="submission" date="2021-01" db="UniProtKB">
        <authorList>
            <consortium name="EnsemblMetazoa"/>
        </authorList>
    </citation>
    <scope>IDENTIFICATION</scope>
</reference>
<keyword evidence="11 18" id="KW-1133">Transmembrane helix</keyword>
<dbReference type="Pfam" id="PF00071">
    <property type="entry name" value="Ras"/>
    <property type="match status" value="2"/>
</dbReference>
<dbReference type="SMART" id="SM00175">
    <property type="entry name" value="RAB"/>
    <property type="match status" value="1"/>
</dbReference>